<keyword evidence="3" id="KW-1185">Reference proteome</keyword>
<proteinExistence type="predicted"/>
<feature type="non-terminal residue" evidence="2">
    <location>
        <position position="70"/>
    </location>
</feature>
<feature type="signal peptide" evidence="1">
    <location>
        <begin position="1"/>
        <end position="37"/>
    </location>
</feature>
<dbReference type="Proteomes" id="UP000070501">
    <property type="component" value="Unassembled WGS sequence"/>
</dbReference>
<keyword evidence="1" id="KW-0732">Signal</keyword>
<dbReference type="AlphaFoldDB" id="A0A136JB26"/>
<name>A0A136JB26_9PEZI</name>
<feature type="chain" id="PRO_5007293620" evidence="1">
    <location>
        <begin position="38"/>
        <end position="70"/>
    </location>
</feature>
<accession>A0A136JB26</accession>
<evidence type="ECO:0000256" key="1">
    <source>
        <dbReference type="SAM" id="SignalP"/>
    </source>
</evidence>
<protein>
    <submittedName>
        <fullName evidence="2">Uncharacterized protein</fullName>
    </submittedName>
</protein>
<reference evidence="3" key="1">
    <citation type="submission" date="2016-02" db="EMBL/GenBank/DDBJ databases">
        <title>Draft genome sequence of Microdochium bolleyi, a fungal endophyte of beachgrass.</title>
        <authorList>
            <consortium name="DOE Joint Genome Institute"/>
            <person name="David A.S."/>
            <person name="May G."/>
            <person name="Haridas S."/>
            <person name="Lim J."/>
            <person name="Wang M."/>
            <person name="Labutti K."/>
            <person name="Lipzen A."/>
            <person name="Barry K."/>
            <person name="Grigoriev I.V."/>
        </authorList>
    </citation>
    <scope>NUCLEOTIDE SEQUENCE [LARGE SCALE GENOMIC DNA]</scope>
    <source>
        <strain evidence="3">J235TASD1</strain>
    </source>
</reference>
<evidence type="ECO:0000313" key="2">
    <source>
        <dbReference type="EMBL" id="KXJ94389.1"/>
    </source>
</evidence>
<dbReference type="InParanoid" id="A0A136JB26"/>
<sequence>MRRPSGMRSTLALPRWPVLSAVVVAAALATASQPAHAAPESTCIARSVNYITHSLPQQCLTSFPTATTAA</sequence>
<organism evidence="2 3">
    <name type="scientific">Microdochium bolleyi</name>
    <dbReference type="NCBI Taxonomy" id="196109"/>
    <lineage>
        <taxon>Eukaryota</taxon>
        <taxon>Fungi</taxon>
        <taxon>Dikarya</taxon>
        <taxon>Ascomycota</taxon>
        <taxon>Pezizomycotina</taxon>
        <taxon>Sordariomycetes</taxon>
        <taxon>Xylariomycetidae</taxon>
        <taxon>Xylariales</taxon>
        <taxon>Microdochiaceae</taxon>
        <taxon>Microdochium</taxon>
    </lineage>
</organism>
<dbReference type="EMBL" id="KQ964247">
    <property type="protein sequence ID" value="KXJ94389.1"/>
    <property type="molecule type" value="Genomic_DNA"/>
</dbReference>
<evidence type="ECO:0000313" key="3">
    <source>
        <dbReference type="Proteomes" id="UP000070501"/>
    </source>
</evidence>
<gene>
    <name evidence="2" type="ORF">Micbo1qcDRAFT_159535</name>
</gene>